<gene>
    <name evidence="1" type="primary">AlNc14C177G8144</name>
    <name evidence="1" type="ORF">ALNC14_091750</name>
</gene>
<reference evidence="1" key="2">
    <citation type="submission" date="2011-02" db="EMBL/GenBank/DDBJ databases">
        <authorList>
            <person name="MacLean D."/>
        </authorList>
    </citation>
    <scope>NUCLEOTIDE SEQUENCE</scope>
</reference>
<dbReference type="HOGENOM" id="CLU_1485780_0_0_1"/>
<sequence length="182" mass="21603">WCLSTRDEWDSRVWNGFPNWVFLMLGVNITLKNASLLDLSHEKYAWTSSYCRNLSSVQSNRIPDMMHLLIWGITPQLLWHLKSRRTSNVTRSLWRWISFWKCFVLTPGQARSSFCTIVFGCSSSHDQAKTLYEAVLHSYNERVKISHEYNQESMFDYHMKNMEQWSRHFFRPVDSTCPLAPL</sequence>
<organism evidence="1">
    <name type="scientific">Albugo laibachii Nc14</name>
    <dbReference type="NCBI Taxonomy" id="890382"/>
    <lineage>
        <taxon>Eukaryota</taxon>
        <taxon>Sar</taxon>
        <taxon>Stramenopiles</taxon>
        <taxon>Oomycota</taxon>
        <taxon>Peronosporomycetes</taxon>
        <taxon>Albuginales</taxon>
        <taxon>Albuginaceae</taxon>
        <taxon>Albugo</taxon>
    </lineage>
</organism>
<evidence type="ECO:0000313" key="1">
    <source>
        <dbReference type="EMBL" id="CCA23032.1"/>
    </source>
</evidence>
<accession>F0WNY9</accession>
<name>F0WNY9_9STRA</name>
<protein>
    <submittedName>
        <fullName evidence="1">AlNc14C177G8144 protein</fullName>
    </submittedName>
</protein>
<feature type="non-terminal residue" evidence="1">
    <location>
        <position position="1"/>
    </location>
</feature>
<proteinExistence type="predicted"/>
<dbReference type="AlphaFoldDB" id="F0WNY9"/>
<reference evidence="1" key="1">
    <citation type="journal article" date="2011" name="PLoS Biol.">
        <title>Gene gain and loss during evolution of obligate parasitism in the white rust pathogen of Arabidopsis thaliana.</title>
        <authorList>
            <person name="Kemen E."/>
            <person name="Gardiner A."/>
            <person name="Schultz-Larsen T."/>
            <person name="Kemen A.C."/>
            <person name="Balmuth A.L."/>
            <person name="Robert-Seilaniantz A."/>
            <person name="Bailey K."/>
            <person name="Holub E."/>
            <person name="Studholme D.J."/>
            <person name="Maclean D."/>
            <person name="Jones J.D."/>
        </authorList>
    </citation>
    <scope>NUCLEOTIDE SEQUENCE</scope>
</reference>
<dbReference type="EMBL" id="FR824222">
    <property type="protein sequence ID" value="CCA23032.1"/>
    <property type="molecule type" value="Genomic_DNA"/>
</dbReference>